<proteinExistence type="predicted"/>
<evidence type="ECO:0000313" key="3">
    <source>
        <dbReference type="Proteomes" id="UP000000260"/>
    </source>
</evidence>
<name>A7MHA1_CROS8</name>
<feature type="compositionally biased region" description="Basic and acidic residues" evidence="1">
    <location>
        <begin position="135"/>
        <end position="161"/>
    </location>
</feature>
<feature type="compositionally biased region" description="Basic and acidic residues" evidence="1">
    <location>
        <begin position="66"/>
        <end position="79"/>
    </location>
</feature>
<reference evidence="2 3" key="1">
    <citation type="journal article" date="2010" name="PLoS ONE">
        <title>Genome sequence of Cronobacter sakazakii BAA-894 and comparative genomic hybridization analysis with other Cronobacter species.</title>
        <authorList>
            <person name="Kucerova E."/>
            <person name="Clifton S.W."/>
            <person name="Xia X.Q."/>
            <person name="Long F."/>
            <person name="Porwollik S."/>
            <person name="Fulton L."/>
            <person name="Fronick C."/>
            <person name="Minx P."/>
            <person name="Kyung K."/>
            <person name="Warren W."/>
            <person name="Fulton R."/>
            <person name="Feng D."/>
            <person name="Wollam A."/>
            <person name="Shah N."/>
            <person name="Bhonagiri V."/>
            <person name="Nash W.E."/>
            <person name="Hallsworth-Pepin K."/>
            <person name="Wilson R.K."/>
            <person name="McClelland M."/>
            <person name="Forsythe S.J."/>
        </authorList>
    </citation>
    <scope>NUCLEOTIDE SEQUENCE [LARGE SCALE GENOMIC DNA]</scope>
    <source>
        <strain evidence="2 3">ATCC BAA-894</strain>
    </source>
</reference>
<gene>
    <name evidence="2" type="ordered locus">ESA_04267</name>
</gene>
<dbReference type="Proteomes" id="UP000000260">
    <property type="component" value="Chromosome"/>
</dbReference>
<keyword evidence="3" id="KW-1185">Reference proteome</keyword>
<feature type="region of interest" description="Disordered" evidence="1">
    <location>
        <begin position="66"/>
        <end position="85"/>
    </location>
</feature>
<protein>
    <submittedName>
        <fullName evidence="2">Uncharacterized protein</fullName>
    </submittedName>
</protein>
<dbReference type="KEGG" id="esa:ESA_04267"/>
<dbReference type="AlphaFoldDB" id="A7MHA1"/>
<evidence type="ECO:0000313" key="2">
    <source>
        <dbReference type="EMBL" id="ABU79447.1"/>
    </source>
</evidence>
<dbReference type="HOGENOM" id="CLU_1352755_0_0_6"/>
<organism evidence="2 3">
    <name type="scientific">Cronobacter sakazakii (strain ATCC BAA-894)</name>
    <name type="common">Enterobacter sakazakii</name>
    <dbReference type="NCBI Taxonomy" id="290339"/>
    <lineage>
        <taxon>Bacteria</taxon>
        <taxon>Pseudomonadati</taxon>
        <taxon>Pseudomonadota</taxon>
        <taxon>Gammaproteobacteria</taxon>
        <taxon>Enterobacterales</taxon>
        <taxon>Enterobacteriaceae</taxon>
        <taxon>Cronobacter</taxon>
    </lineage>
</organism>
<dbReference type="EMBL" id="CP000783">
    <property type="protein sequence ID" value="ABU79447.1"/>
    <property type="molecule type" value="Genomic_DNA"/>
</dbReference>
<feature type="region of interest" description="Disordered" evidence="1">
    <location>
        <begin position="96"/>
        <end position="179"/>
    </location>
</feature>
<accession>A7MHA1</accession>
<sequence>MIIFSLPELTLWSRLQSQGDCGRHFTARRGCLQIQRADNHKVAREIAGGGDGAVGSKALTVVAAEPDDRVQQQQHRADEAGEAGVGRAEEIELARKPHHYQRHADIGTNRPAEIAKARPDSRDQRRAYHQQRQRQRPEKGERHLAREPDGIEQVRQEKRPEGVQQLLARQQRQRITRERRHQACQHQIACRAGERRLPAEQQ</sequence>
<feature type="compositionally biased region" description="Basic and acidic residues" evidence="1">
    <location>
        <begin position="113"/>
        <end position="126"/>
    </location>
</feature>
<evidence type="ECO:0000256" key="1">
    <source>
        <dbReference type="SAM" id="MobiDB-lite"/>
    </source>
</evidence>